<keyword evidence="2" id="KW-1185">Reference proteome</keyword>
<reference evidence="1" key="1">
    <citation type="submission" date="2022-06" db="EMBL/GenBank/DDBJ databases">
        <title>Fusarium solani species complex genomes reveal bases of compartmentalisation and animal pathogenesis.</title>
        <authorList>
            <person name="Tsai I.J."/>
        </authorList>
    </citation>
    <scope>NUCLEOTIDE SEQUENCE</scope>
    <source>
        <strain evidence="1">Fu6.1</strain>
    </source>
</reference>
<evidence type="ECO:0000313" key="2">
    <source>
        <dbReference type="Proteomes" id="UP001065298"/>
    </source>
</evidence>
<organism evidence="1 2">
    <name type="scientific">Fusarium keratoplasticum</name>
    <dbReference type="NCBI Taxonomy" id="1328300"/>
    <lineage>
        <taxon>Eukaryota</taxon>
        <taxon>Fungi</taxon>
        <taxon>Dikarya</taxon>
        <taxon>Ascomycota</taxon>
        <taxon>Pezizomycotina</taxon>
        <taxon>Sordariomycetes</taxon>
        <taxon>Hypocreomycetidae</taxon>
        <taxon>Hypocreales</taxon>
        <taxon>Nectriaceae</taxon>
        <taxon>Fusarium</taxon>
        <taxon>Fusarium solani species complex</taxon>
    </lineage>
</organism>
<accession>A0ACC0QGM6</accession>
<evidence type="ECO:0000313" key="1">
    <source>
        <dbReference type="EMBL" id="KAI8654692.1"/>
    </source>
</evidence>
<name>A0ACC0QGM6_9HYPO</name>
<gene>
    <name evidence="1" type="ORF">NCS57_01216100</name>
</gene>
<comment type="caution">
    <text evidence="1">The sequence shown here is derived from an EMBL/GenBank/DDBJ whole genome shotgun (WGS) entry which is preliminary data.</text>
</comment>
<dbReference type="EMBL" id="CM046512">
    <property type="protein sequence ID" value="KAI8654692.1"/>
    <property type="molecule type" value="Genomic_DNA"/>
</dbReference>
<proteinExistence type="predicted"/>
<dbReference type="Proteomes" id="UP001065298">
    <property type="component" value="Chromosome 10"/>
</dbReference>
<protein>
    <submittedName>
        <fullName evidence="1">HET domain-containing protein</fullName>
    </submittedName>
</protein>
<sequence length="720" mass="82168">MGHIAPLDIQDPSDLDAILRDRRLSDLEVYVWEPTRKSIEYRHRLGAWRVAERKKARPDAEFWGPRSELYYQDEPDDIGTSGILPIKPDGIWQSLPPCSTQEYSYPRKLPDASIVVAEHEESVKEALCEQCANIPVGKLFLSGQSYKLCDKASHLDVNSCRLCRMIFRHIKKSTPSQDNKICLSVKPADGILSPRLVVRTGSQQSEQAPFAILHLTGSKEYFRLLQKWLDESSASGRELRPYYLPSRLIHITHSEDHFKLRLIKTEEFQFSSPRYIALSHRWGGIDTFCTTADNFHERLNDIPYSELPKTFQHAVITTWNLGVKYLWIDSLCIIQRNAGDWRHESARMENVFAYAHCTLAATSAKNCNQGFLDRSTGSSVKLTDPDSNSALSVYIKESENDFDKDVAQGPLNKRAWVFQERVLSRRTIHFTTEQTYLECGSNVWCEAMGPEHWSENPLQKLQLQLFETGESYQKEDSLFENCFSQYSTLDITDCRDRPAGILGLESRLAESYETASLYGILISSFYNSLFWHRSSDKKMKAVDFPEENVPSWSWMAYEGAVNYGFLPGSFSGSIQFDCAEKEDEDIKLTNAGQLAPIREAGFLLIAPLYQVSGSCIIEPDGNSNCKIIAGDNFLGWLRYDGEYKKAGIDLLCIRVGRIDTEKERDLRSGELAQRSFTTIMLITPTYRDGRHVYKTYQRLGVGIIREESLVRDEQGLVWVA</sequence>